<dbReference type="EMBL" id="JAJJMB010008919">
    <property type="protein sequence ID" value="KAI3919292.1"/>
    <property type="molecule type" value="Genomic_DNA"/>
</dbReference>
<sequence>MKCLGFHGFQTGEKPINNIGPSIPRGACLSSIKRLARHHCSTTTETFGQQSVNGVGQSTTNVVRLSSIRRLSRNHRSPTGEIVGIPNNEDEPSHIYTFANIPSEQAMEFEFVEEIEFAMKTKLSILQLRDIEEQH</sequence>
<protein>
    <submittedName>
        <fullName evidence="1">Uncharacterized protein</fullName>
    </submittedName>
</protein>
<gene>
    <name evidence="1" type="ORF">MKW98_030428</name>
</gene>
<dbReference type="Proteomes" id="UP001202328">
    <property type="component" value="Unassembled WGS sequence"/>
</dbReference>
<keyword evidence="2" id="KW-1185">Reference proteome</keyword>
<name>A0AAD4SSS6_9MAGN</name>
<organism evidence="1 2">
    <name type="scientific">Papaver atlanticum</name>
    <dbReference type="NCBI Taxonomy" id="357466"/>
    <lineage>
        <taxon>Eukaryota</taxon>
        <taxon>Viridiplantae</taxon>
        <taxon>Streptophyta</taxon>
        <taxon>Embryophyta</taxon>
        <taxon>Tracheophyta</taxon>
        <taxon>Spermatophyta</taxon>
        <taxon>Magnoliopsida</taxon>
        <taxon>Ranunculales</taxon>
        <taxon>Papaveraceae</taxon>
        <taxon>Papaveroideae</taxon>
        <taxon>Papaver</taxon>
    </lineage>
</organism>
<comment type="caution">
    <text evidence="1">The sequence shown here is derived from an EMBL/GenBank/DDBJ whole genome shotgun (WGS) entry which is preliminary data.</text>
</comment>
<accession>A0AAD4SSS6</accession>
<dbReference type="AlphaFoldDB" id="A0AAD4SSS6"/>
<evidence type="ECO:0000313" key="2">
    <source>
        <dbReference type="Proteomes" id="UP001202328"/>
    </source>
</evidence>
<reference evidence="1" key="1">
    <citation type="submission" date="2022-04" db="EMBL/GenBank/DDBJ databases">
        <title>A functionally conserved STORR gene fusion in Papaver species that diverged 16.8 million years ago.</title>
        <authorList>
            <person name="Catania T."/>
        </authorList>
    </citation>
    <scope>NUCLEOTIDE SEQUENCE</scope>
    <source>
        <strain evidence="1">S-188037</strain>
    </source>
</reference>
<evidence type="ECO:0000313" key="1">
    <source>
        <dbReference type="EMBL" id="KAI3919292.1"/>
    </source>
</evidence>
<proteinExistence type="predicted"/>